<evidence type="ECO:0000256" key="1">
    <source>
        <dbReference type="SAM" id="Phobius"/>
    </source>
</evidence>
<proteinExistence type="predicted"/>
<organism evidence="2 3">
    <name type="scientific">Raoultella terrigena</name>
    <name type="common">Klebsiella terrigena</name>
    <dbReference type="NCBI Taxonomy" id="577"/>
    <lineage>
        <taxon>Bacteria</taxon>
        <taxon>Pseudomonadati</taxon>
        <taxon>Pseudomonadota</taxon>
        <taxon>Gammaproteobacteria</taxon>
        <taxon>Enterobacterales</taxon>
        <taxon>Enterobacteriaceae</taxon>
        <taxon>Klebsiella/Raoultella group</taxon>
        <taxon>Raoultella</taxon>
    </lineage>
</organism>
<reference evidence="2 3" key="1">
    <citation type="submission" date="2018-12" db="EMBL/GenBank/DDBJ databases">
        <authorList>
            <consortium name="Pathogen Informatics"/>
        </authorList>
    </citation>
    <scope>NUCLEOTIDE SEQUENCE [LARGE SCALE GENOMIC DNA]</scope>
    <source>
        <strain evidence="2 3">NCTC13098</strain>
    </source>
</reference>
<evidence type="ECO:0000313" key="2">
    <source>
        <dbReference type="EMBL" id="VDR26594.1"/>
    </source>
</evidence>
<accession>A0A3P8IWS8</accession>
<protein>
    <submittedName>
        <fullName evidence="2">Uncharacterized protein</fullName>
    </submittedName>
</protein>
<keyword evidence="1" id="KW-0472">Membrane</keyword>
<keyword evidence="1" id="KW-1133">Transmembrane helix</keyword>
<gene>
    <name evidence="2" type="ORF">NCTC13098_02945</name>
</gene>
<keyword evidence="1" id="KW-0812">Transmembrane</keyword>
<dbReference type="EMBL" id="LR131271">
    <property type="protein sequence ID" value="VDR26594.1"/>
    <property type="molecule type" value="Genomic_DNA"/>
</dbReference>
<sequence>MPGSALLRAIFPVLICLAAMLWLIYGFLNVSVWLKGGLTIATCIAALSMASRRYRHQHPVKAQEETEFTRQRGLPDRFCWFAAI</sequence>
<name>A0A3P8IWS8_RAOTE</name>
<dbReference type="AlphaFoldDB" id="A0A3P8IWS8"/>
<dbReference type="Proteomes" id="UP000274346">
    <property type="component" value="Chromosome"/>
</dbReference>
<dbReference type="KEGG" id="rtg:NCTC13098_02945"/>
<evidence type="ECO:0000313" key="3">
    <source>
        <dbReference type="Proteomes" id="UP000274346"/>
    </source>
</evidence>
<feature type="transmembrane region" description="Helical" evidence="1">
    <location>
        <begin position="7"/>
        <end position="27"/>
    </location>
</feature>